<keyword evidence="5" id="KW-0460">Magnesium</keyword>
<keyword evidence="8" id="KW-0808">Transferase</keyword>
<dbReference type="InterPro" id="IPR025724">
    <property type="entry name" value="GAG-pre-integrase_dom"/>
</dbReference>
<dbReference type="PANTHER" id="PTHR42648:SF11">
    <property type="entry name" value="TRANSPOSON TY4-P GAG-POL POLYPROTEIN"/>
    <property type="match status" value="1"/>
</dbReference>
<keyword evidence="8" id="KW-0548">Nucleotidyltransferase</keyword>
<evidence type="ECO:0000313" key="11">
    <source>
        <dbReference type="EMBL" id="KAF4030612.1"/>
    </source>
</evidence>
<dbReference type="AlphaFoldDB" id="A0A833RQH0"/>
<organism evidence="11 12">
    <name type="scientific">Phytophthora infestans</name>
    <name type="common">Potato late blight agent</name>
    <name type="synonym">Botrytis infestans</name>
    <dbReference type="NCBI Taxonomy" id="4787"/>
    <lineage>
        <taxon>Eukaryota</taxon>
        <taxon>Sar</taxon>
        <taxon>Stramenopiles</taxon>
        <taxon>Oomycota</taxon>
        <taxon>Peronosporomycetes</taxon>
        <taxon>Peronosporales</taxon>
        <taxon>Peronosporaceae</taxon>
        <taxon>Phytophthora</taxon>
    </lineage>
</organism>
<evidence type="ECO:0000256" key="9">
    <source>
        <dbReference type="ARBA" id="ARBA00023172"/>
    </source>
</evidence>
<name>A0A833RQH0_PHYIN</name>
<dbReference type="InterPro" id="IPR039537">
    <property type="entry name" value="Retrotran_Ty1/copia-like"/>
</dbReference>
<keyword evidence="1" id="KW-0540">Nuclease</keyword>
<dbReference type="GO" id="GO:0003887">
    <property type="term" value="F:DNA-directed DNA polymerase activity"/>
    <property type="evidence" value="ECO:0007669"/>
    <property type="project" value="UniProtKB-KW"/>
</dbReference>
<keyword evidence="8" id="KW-0239">DNA-directed DNA polymerase</keyword>
<keyword evidence="3" id="KW-0255">Endonuclease</keyword>
<evidence type="ECO:0000256" key="6">
    <source>
        <dbReference type="ARBA" id="ARBA00022908"/>
    </source>
</evidence>
<evidence type="ECO:0000256" key="3">
    <source>
        <dbReference type="ARBA" id="ARBA00022759"/>
    </source>
</evidence>
<evidence type="ECO:0000256" key="7">
    <source>
        <dbReference type="ARBA" id="ARBA00022918"/>
    </source>
</evidence>
<sequence>MGVTVVFRHKICEISFQGEKLMEVARVGKLYATVAEMANQVQSSQEVTSIEQEQEVELWHARLGHVATSRLESIGKACDDLPKQAAAPASTTSLCDGCMKGKTSVTKFPVSVRGNVKTTQGSLRFDFYQGLFYFVVIYFLKAKSEVLDYFKKYKAMMENQLDARVKYVRSDNGEQEV</sequence>
<gene>
    <name evidence="11" type="ORF">GN244_ATG17588</name>
</gene>
<dbReference type="Pfam" id="PF13976">
    <property type="entry name" value="gag_pre-integrs"/>
    <property type="match status" value="1"/>
</dbReference>
<dbReference type="PANTHER" id="PTHR42648">
    <property type="entry name" value="TRANSPOSASE, PUTATIVE-RELATED"/>
    <property type="match status" value="1"/>
</dbReference>
<evidence type="ECO:0000259" key="10">
    <source>
        <dbReference type="Pfam" id="PF13976"/>
    </source>
</evidence>
<evidence type="ECO:0000256" key="5">
    <source>
        <dbReference type="ARBA" id="ARBA00022842"/>
    </source>
</evidence>
<keyword evidence="12" id="KW-1185">Reference proteome</keyword>
<proteinExistence type="predicted"/>
<dbReference type="EMBL" id="WSZM01000659">
    <property type="protein sequence ID" value="KAF4030612.1"/>
    <property type="molecule type" value="Genomic_DNA"/>
</dbReference>
<keyword evidence="4" id="KW-0378">Hydrolase</keyword>
<dbReference type="GO" id="GO:0003964">
    <property type="term" value="F:RNA-directed DNA polymerase activity"/>
    <property type="evidence" value="ECO:0007669"/>
    <property type="project" value="UniProtKB-KW"/>
</dbReference>
<reference evidence="11" key="1">
    <citation type="submission" date="2020-04" db="EMBL/GenBank/DDBJ databases">
        <title>Hybrid Assembly of Korean Phytophthora infestans isolates.</title>
        <authorList>
            <person name="Prokchorchik M."/>
            <person name="Lee Y."/>
            <person name="Seo J."/>
            <person name="Cho J.-H."/>
            <person name="Park Y.-E."/>
            <person name="Jang D.-C."/>
            <person name="Im J.-S."/>
            <person name="Choi J.-G."/>
            <person name="Park H.-J."/>
            <person name="Lee G.-B."/>
            <person name="Lee Y.-G."/>
            <person name="Hong S.-Y."/>
            <person name="Cho K."/>
            <person name="Sohn K.H."/>
        </authorList>
    </citation>
    <scope>NUCLEOTIDE SEQUENCE</scope>
    <source>
        <strain evidence="11">KR_1_A1</strain>
    </source>
</reference>
<comment type="caution">
    <text evidence="11">The sequence shown here is derived from an EMBL/GenBank/DDBJ whole genome shotgun (WGS) entry which is preliminary data.</text>
</comment>
<evidence type="ECO:0000256" key="1">
    <source>
        <dbReference type="ARBA" id="ARBA00022722"/>
    </source>
</evidence>
<dbReference type="Proteomes" id="UP000602510">
    <property type="component" value="Unassembled WGS sequence"/>
</dbReference>
<keyword evidence="7" id="KW-0695">RNA-directed DNA polymerase</keyword>
<dbReference type="GO" id="GO:0015074">
    <property type="term" value="P:DNA integration"/>
    <property type="evidence" value="ECO:0007669"/>
    <property type="project" value="UniProtKB-KW"/>
</dbReference>
<feature type="domain" description="GAG-pre-integrase" evidence="10">
    <location>
        <begin position="43"/>
        <end position="102"/>
    </location>
</feature>
<evidence type="ECO:0000256" key="8">
    <source>
        <dbReference type="ARBA" id="ARBA00022932"/>
    </source>
</evidence>
<dbReference type="GO" id="GO:0004519">
    <property type="term" value="F:endonuclease activity"/>
    <property type="evidence" value="ECO:0007669"/>
    <property type="project" value="UniProtKB-KW"/>
</dbReference>
<evidence type="ECO:0000313" key="12">
    <source>
        <dbReference type="Proteomes" id="UP000602510"/>
    </source>
</evidence>
<dbReference type="GO" id="GO:0006310">
    <property type="term" value="P:DNA recombination"/>
    <property type="evidence" value="ECO:0007669"/>
    <property type="project" value="UniProtKB-KW"/>
</dbReference>
<evidence type="ECO:0000256" key="2">
    <source>
        <dbReference type="ARBA" id="ARBA00022723"/>
    </source>
</evidence>
<accession>A0A833RQH0</accession>
<evidence type="ECO:0000256" key="4">
    <source>
        <dbReference type="ARBA" id="ARBA00022801"/>
    </source>
</evidence>
<protein>
    <submittedName>
        <fullName evidence="11">GAG-pre-integrase domain-containing protein</fullName>
    </submittedName>
</protein>
<keyword evidence="6" id="KW-0229">DNA integration</keyword>
<keyword evidence="9" id="KW-0233">DNA recombination</keyword>
<dbReference type="GO" id="GO:0046872">
    <property type="term" value="F:metal ion binding"/>
    <property type="evidence" value="ECO:0007669"/>
    <property type="project" value="UniProtKB-KW"/>
</dbReference>
<keyword evidence="2" id="KW-0479">Metal-binding</keyword>
<dbReference type="GO" id="GO:0016787">
    <property type="term" value="F:hydrolase activity"/>
    <property type="evidence" value="ECO:0007669"/>
    <property type="project" value="UniProtKB-KW"/>
</dbReference>